<sequence length="105" mass="11183">MVLGLWKLSISNLKDYPGSELVDDDGCILGLLPLVTVVAEPDLQLYILGEERKRYGIFVKESPFSSFGMLLEVFPVVCTSCNLCFPVLEGCSCSAGAAKGGPPGP</sequence>
<proteinExistence type="predicted"/>
<protein>
    <submittedName>
        <fullName evidence="1">Uncharacterized protein</fullName>
    </submittedName>
</protein>
<name>A0A8X8BDP1_BRACI</name>
<evidence type="ECO:0000313" key="2">
    <source>
        <dbReference type="Proteomes" id="UP000886595"/>
    </source>
</evidence>
<evidence type="ECO:0000313" key="1">
    <source>
        <dbReference type="EMBL" id="KAG2330042.1"/>
    </source>
</evidence>
<organism evidence="1 2">
    <name type="scientific">Brassica carinata</name>
    <name type="common">Ethiopian mustard</name>
    <name type="synonym">Abyssinian cabbage</name>
    <dbReference type="NCBI Taxonomy" id="52824"/>
    <lineage>
        <taxon>Eukaryota</taxon>
        <taxon>Viridiplantae</taxon>
        <taxon>Streptophyta</taxon>
        <taxon>Embryophyta</taxon>
        <taxon>Tracheophyta</taxon>
        <taxon>Spermatophyta</taxon>
        <taxon>Magnoliopsida</taxon>
        <taxon>eudicotyledons</taxon>
        <taxon>Gunneridae</taxon>
        <taxon>Pentapetalae</taxon>
        <taxon>rosids</taxon>
        <taxon>malvids</taxon>
        <taxon>Brassicales</taxon>
        <taxon>Brassicaceae</taxon>
        <taxon>Brassiceae</taxon>
        <taxon>Brassica</taxon>
    </lineage>
</organism>
<keyword evidence="2" id="KW-1185">Reference proteome</keyword>
<dbReference type="EMBL" id="JAAMPC010000001">
    <property type="protein sequence ID" value="KAG2330042.1"/>
    <property type="molecule type" value="Genomic_DNA"/>
</dbReference>
<reference evidence="1 2" key="1">
    <citation type="submission" date="2020-02" db="EMBL/GenBank/DDBJ databases">
        <authorList>
            <person name="Ma Q."/>
            <person name="Huang Y."/>
            <person name="Song X."/>
            <person name="Pei D."/>
        </authorList>
    </citation>
    <scope>NUCLEOTIDE SEQUENCE [LARGE SCALE GENOMIC DNA]</scope>
    <source>
        <strain evidence="1">Sxm20200214</strain>
        <tissue evidence="1">Leaf</tissue>
    </source>
</reference>
<dbReference type="AlphaFoldDB" id="A0A8X8BDP1"/>
<dbReference type="Proteomes" id="UP000886595">
    <property type="component" value="Unassembled WGS sequence"/>
</dbReference>
<accession>A0A8X8BDP1</accession>
<comment type="caution">
    <text evidence="1">The sequence shown here is derived from an EMBL/GenBank/DDBJ whole genome shotgun (WGS) entry which is preliminary data.</text>
</comment>
<gene>
    <name evidence="1" type="ORF">Bca52824_001222</name>
</gene>